<reference evidence="8 9" key="1">
    <citation type="journal article" date="2023" name="G3 (Bethesda)">
        <title>A chromosome-level genome assembly of Zasmidium syzygii isolated from banana leaves.</title>
        <authorList>
            <person name="van Westerhoven A.C."/>
            <person name="Mehrabi R."/>
            <person name="Talebi R."/>
            <person name="Steentjes M.B.F."/>
            <person name="Corcolon B."/>
            <person name="Chong P.A."/>
            <person name="Kema G.H.J."/>
            <person name="Seidl M.F."/>
        </authorList>
    </citation>
    <scope>NUCLEOTIDE SEQUENCE [LARGE SCALE GENOMIC DNA]</scope>
    <source>
        <strain evidence="8 9">P124</strain>
    </source>
</reference>
<organism evidence="8 9">
    <name type="scientific">Zasmidium cellare</name>
    <name type="common">Wine cellar mold</name>
    <name type="synonym">Racodium cellare</name>
    <dbReference type="NCBI Taxonomy" id="395010"/>
    <lineage>
        <taxon>Eukaryota</taxon>
        <taxon>Fungi</taxon>
        <taxon>Dikarya</taxon>
        <taxon>Ascomycota</taxon>
        <taxon>Pezizomycotina</taxon>
        <taxon>Dothideomycetes</taxon>
        <taxon>Dothideomycetidae</taxon>
        <taxon>Mycosphaerellales</taxon>
        <taxon>Mycosphaerellaceae</taxon>
        <taxon>Zasmidium</taxon>
    </lineage>
</organism>
<evidence type="ECO:0000256" key="3">
    <source>
        <dbReference type="ARBA" id="ARBA00022989"/>
    </source>
</evidence>
<feature type="transmembrane region" description="Helical" evidence="6">
    <location>
        <begin position="433"/>
        <end position="460"/>
    </location>
</feature>
<keyword evidence="2 6" id="KW-0812">Transmembrane</keyword>
<evidence type="ECO:0000256" key="2">
    <source>
        <dbReference type="ARBA" id="ARBA00022692"/>
    </source>
</evidence>
<protein>
    <recommendedName>
        <fullName evidence="7">Major facilitator superfamily (MFS) profile domain-containing protein</fullName>
    </recommendedName>
</protein>
<dbReference type="CDD" id="cd17323">
    <property type="entry name" value="MFS_Tpo1_MDR_like"/>
    <property type="match status" value="1"/>
</dbReference>
<feature type="transmembrane region" description="Helical" evidence="6">
    <location>
        <begin position="127"/>
        <end position="148"/>
    </location>
</feature>
<dbReference type="PANTHER" id="PTHR23502:SF74">
    <property type="entry name" value="MAJOR FACILITATOR SUPERFAMILY (MFS) PROFILE DOMAIN-CONTAINING PROTEIN"/>
    <property type="match status" value="1"/>
</dbReference>
<dbReference type="Pfam" id="PF07690">
    <property type="entry name" value="MFS_1"/>
    <property type="match status" value="1"/>
</dbReference>
<evidence type="ECO:0000256" key="6">
    <source>
        <dbReference type="SAM" id="Phobius"/>
    </source>
</evidence>
<dbReference type="EMBL" id="JAXOVC010000013">
    <property type="protein sequence ID" value="KAK4494706.1"/>
    <property type="molecule type" value="Genomic_DNA"/>
</dbReference>
<feature type="transmembrane region" description="Helical" evidence="6">
    <location>
        <begin position="345"/>
        <end position="366"/>
    </location>
</feature>
<dbReference type="Proteomes" id="UP001305779">
    <property type="component" value="Unassembled WGS sequence"/>
</dbReference>
<keyword evidence="9" id="KW-1185">Reference proteome</keyword>
<feature type="transmembrane region" description="Helical" evidence="6">
    <location>
        <begin position="101"/>
        <end position="121"/>
    </location>
</feature>
<evidence type="ECO:0000256" key="4">
    <source>
        <dbReference type="ARBA" id="ARBA00023136"/>
    </source>
</evidence>
<feature type="transmembrane region" description="Helical" evidence="6">
    <location>
        <begin position="302"/>
        <end position="324"/>
    </location>
</feature>
<dbReference type="PANTHER" id="PTHR23502">
    <property type="entry name" value="MAJOR FACILITATOR SUPERFAMILY"/>
    <property type="match status" value="1"/>
</dbReference>
<feature type="transmembrane region" description="Helical" evidence="6">
    <location>
        <begin position="160"/>
        <end position="179"/>
    </location>
</feature>
<dbReference type="InterPro" id="IPR020846">
    <property type="entry name" value="MFS_dom"/>
</dbReference>
<proteinExistence type="predicted"/>
<feature type="transmembrane region" description="Helical" evidence="6">
    <location>
        <begin position="71"/>
        <end position="89"/>
    </location>
</feature>
<feature type="domain" description="Major facilitator superfamily (MFS) profile" evidence="7">
    <location>
        <begin position="33"/>
        <end position="464"/>
    </location>
</feature>
<comment type="subcellular location">
    <subcellularLocation>
        <location evidence="1">Membrane</location>
        <topology evidence="1">Multi-pass membrane protein</topology>
    </subcellularLocation>
</comment>
<evidence type="ECO:0000256" key="1">
    <source>
        <dbReference type="ARBA" id="ARBA00004141"/>
    </source>
</evidence>
<dbReference type="SUPFAM" id="SSF103473">
    <property type="entry name" value="MFS general substrate transporter"/>
    <property type="match status" value="1"/>
</dbReference>
<accession>A0ABR0E0D2</accession>
<feature type="transmembrane region" description="Helical" evidence="6">
    <location>
        <begin position="403"/>
        <end position="427"/>
    </location>
</feature>
<evidence type="ECO:0000259" key="7">
    <source>
        <dbReference type="PROSITE" id="PS50850"/>
    </source>
</evidence>
<dbReference type="InterPro" id="IPR036259">
    <property type="entry name" value="MFS_trans_sf"/>
</dbReference>
<feature type="transmembrane region" description="Helical" evidence="6">
    <location>
        <begin position="33"/>
        <end position="51"/>
    </location>
</feature>
<name>A0ABR0E0D2_ZASCE</name>
<sequence length="497" mass="54695">MNVPDEEELPTIIGFEDGDSENPYNWSTVKKSFILTVGMIIVLNSTVASALPSGDSPQLQQHFNVADEIQLVLPNSIYLVGYVLGPFLFAPLSENYGRRYIVVGTFLAYSIFTLAICFAPNWAAFIIFRLLTGIFGSTPISVTSGLFADVLNNPVHRGRSVAWFMAIAAFGPALAPTPSGYLSQYSWRWPFWFALIFAGASAVPVVFLPETFGPVILAKRAQKLRKQDPSANVYGALELKKISPRLFVTTVLGRPLRMIFTEPIVSASCLYLSLIYAVFFILVQVYPIIFEPIYNFNQGETGLAFLAFAVGSLLAIPFCLWWDSILFTAKAKAKPWSNKPEYQRLPLALLGGPLFTAGMFWIGWGAMPSVHWIVPILGGLPLGIGFVLIFCGLANFLVDSYRIYSASAMGATSISRSLFGVVMPFAARPMYEALGVAWACSLLGFASLLMCLIPYAFIWYGERLRASSPMCQELAKQDSEVSTPVRQDEEKGKSEGD</sequence>
<feature type="compositionally biased region" description="Basic and acidic residues" evidence="5">
    <location>
        <begin position="486"/>
        <end position="497"/>
    </location>
</feature>
<feature type="transmembrane region" description="Helical" evidence="6">
    <location>
        <begin position="191"/>
        <end position="217"/>
    </location>
</feature>
<evidence type="ECO:0000313" key="8">
    <source>
        <dbReference type="EMBL" id="KAK4494706.1"/>
    </source>
</evidence>
<keyword evidence="3 6" id="KW-1133">Transmembrane helix</keyword>
<dbReference type="Gene3D" id="1.20.1250.20">
    <property type="entry name" value="MFS general substrate transporter like domains"/>
    <property type="match status" value="1"/>
</dbReference>
<comment type="caution">
    <text evidence="8">The sequence shown here is derived from an EMBL/GenBank/DDBJ whole genome shotgun (WGS) entry which is preliminary data.</text>
</comment>
<feature type="transmembrane region" description="Helical" evidence="6">
    <location>
        <begin position="372"/>
        <end position="396"/>
    </location>
</feature>
<dbReference type="PROSITE" id="PS50850">
    <property type="entry name" value="MFS"/>
    <property type="match status" value="1"/>
</dbReference>
<evidence type="ECO:0000313" key="9">
    <source>
        <dbReference type="Proteomes" id="UP001305779"/>
    </source>
</evidence>
<gene>
    <name evidence="8" type="ORF">PRZ48_014062</name>
</gene>
<keyword evidence="4 6" id="KW-0472">Membrane</keyword>
<feature type="region of interest" description="Disordered" evidence="5">
    <location>
        <begin position="475"/>
        <end position="497"/>
    </location>
</feature>
<feature type="transmembrane region" description="Helical" evidence="6">
    <location>
        <begin position="264"/>
        <end position="290"/>
    </location>
</feature>
<dbReference type="InterPro" id="IPR011701">
    <property type="entry name" value="MFS"/>
</dbReference>
<evidence type="ECO:0000256" key="5">
    <source>
        <dbReference type="SAM" id="MobiDB-lite"/>
    </source>
</evidence>